<protein>
    <submittedName>
        <fullName evidence="1">Uncharacterized protein</fullName>
    </submittedName>
</protein>
<gene>
    <name evidence="1" type="primary">62</name>
    <name evidence="1" type="ORF">SEA_WYBORN_62</name>
</gene>
<dbReference type="Proteomes" id="UP001303667">
    <property type="component" value="Segment"/>
</dbReference>
<proteinExistence type="predicted"/>
<sequence length="65" mass="6729">MASFDHAAALHALLAAHPERAAQTVEAVIDSLPTDLDYADVNSVDVADALLVALTAELAEESIGE</sequence>
<accession>A0AA96GT16</accession>
<evidence type="ECO:0000313" key="2">
    <source>
        <dbReference type="Proteomes" id="UP001303667"/>
    </source>
</evidence>
<keyword evidence="2" id="KW-1185">Reference proteome</keyword>
<name>A0AA96GT16_9CAUD</name>
<evidence type="ECO:0000313" key="1">
    <source>
        <dbReference type="EMBL" id="WNM67305.1"/>
    </source>
</evidence>
<reference evidence="1 2" key="1">
    <citation type="submission" date="2023-08" db="EMBL/GenBank/DDBJ databases">
        <authorList>
            <person name="Beyer A.R."/>
            <person name="Brown C."/>
            <person name="Garland D.S."/>
            <person name="Funderburk A."/>
            <person name="Uzochukwu B."/>
            <person name="Ko C."/>
            <person name="Russell D.A."/>
            <person name="Jacobs-Sera D."/>
            <person name="Hatfull G.F."/>
        </authorList>
    </citation>
    <scope>NUCLEOTIDE SEQUENCE [LARGE SCALE GENOMIC DNA]</scope>
</reference>
<dbReference type="EMBL" id="OR475274">
    <property type="protein sequence ID" value="WNM67305.1"/>
    <property type="molecule type" value="Genomic_DNA"/>
</dbReference>
<organism evidence="1 2">
    <name type="scientific">Arthrobacter phage Wyborn</name>
    <dbReference type="NCBI Taxonomy" id="3059067"/>
    <lineage>
        <taxon>Viruses</taxon>
        <taxon>Duplodnaviria</taxon>
        <taxon>Heunggongvirae</taxon>
        <taxon>Uroviricota</taxon>
        <taxon>Caudoviricetes</taxon>
        <taxon>Berryhillviridae</taxon>
        <taxon>Sicariusvirus</taxon>
        <taxon>Sicariusvirus wyborn</taxon>
    </lineage>
</organism>